<evidence type="ECO:0000259" key="1">
    <source>
        <dbReference type="Pfam" id="PF00535"/>
    </source>
</evidence>
<dbReference type="CDD" id="cd00761">
    <property type="entry name" value="Glyco_tranf_GTA_type"/>
    <property type="match status" value="1"/>
</dbReference>
<dbReference type="InterPro" id="IPR001173">
    <property type="entry name" value="Glyco_trans_2-like"/>
</dbReference>
<sequence length="478" mass="56329">MILNKILRVKQDSILNLLSNRLVRKFFVSFKIYLYFRLGMYKTVSEIAYKGNNFYTNFAKAISFSAIGNREMANYYIANLLDKYKNRKKKQKEKLSRMLNPYYPELSLSILENVGVKDTRYFSLLLALDKEIKIKTQEIRIPEDWLFYLNLYNTQSSIPLPVKQLEYLNGFLNDYQLEKMQLINQKRELNVFNLTCVCRKIYSENLPLVSILVTTFNSQESIEYCLKSLLLQTYSNIEVIVIDDNSTDNTLEIIIDFMREDKRIKLISLPYNIGTFSAKNIGLQYVKGEFVTCQDSDDYAHPRKIEEQIIPLLEDNNIICTVSDWIRLDNKGNAYSRFIYPIMRHNPASLMFRKEIVLNNIGYWDYVRIGADSEFYERLKLFFGSKSVKKIRKPLTFGAHRENSLMTSKDTGYDSNGLSNIRLEYWEAWRKWHIHCCKNKQLLKISGGLSHRPFSVPKEIEVDLNLVKKSIKELKLYY</sequence>
<dbReference type="SUPFAM" id="SSF53448">
    <property type="entry name" value="Nucleotide-diphospho-sugar transferases"/>
    <property type="match status" value="1"/>
</dbReference>
<dbReference type="RefSeq" id="WP_265482610.1">
    <property type="nucleotide sequence ID" value="NZ_CP022011.1"/>
</dbReference>
<dbReference type="AlphaFoldDB" id="A0A8D4IZV5"/>
<gene>
    <name evidence="2" type="ORF">CEP48_05475</name>
</gene>
<feature type="domain" description="Glycosyltransferase 2-like" evidence="1">
    <location>
        <begin position="210"/>
        <end position="339"/>
    </location>
</feature>
<evidence type="ECO:0000313" key="2">
    <source>
        <dbReference type="EMBL" id="QDJ14913.1"/>
    </source>
</evidence>
<evidence type="ECO:0000313" key="3">
    <source>
        <dbReference type="Proteomes" id="UP000955338"/>
    </source>
</evidence>
<dbReference type="PANTHER" id="PTHR22916:SF3">
    <property type="entry name" value="UDP-GLCNAC:BETAGAL BETA-1,3-N-ACETYLGLUCOSAMINYLTRANSFERASE-LIKE PROTEIN 1"/>
    <property type="match status" value="1"/>
</dbReference>
<dbReference type="Pfam" id="PF00535">
    <property type="entry name" value="Glycos_transf_2"/>
    <property type="match status" value="1"/>
</dbReference>
<name>A0A8D4IZV5_9PAST</name>
<dbReference type="Gene3D" id="3.90.550.10">
    <property type="entry name" value="Spore Coat Polysaccharide Biosynthesis Protein SpsA, Chain A"/>
    <property type="match status" value="1"/>
</dbReference>
<dbReference type="EMBL" id="CP022011">
    <property type="protein sequence ID" value="QDJ14913.1"/>
    <property type="molecule type" value="Genomic_DNA"/>
</dbReference>
<organism evidence="2 3">
    <name type="scientific">Mergibacter septicus</name>
    <dbReference type="NCBI Taxonomy" id="221402"/>
    <lineage>
        <taxon>Bacteria</taxon>
        <taxon>Pseudomonadati</taxon>
        <taxon>Pseudomonadota</taxon>
        <taxon>Gammaproteobacteria</taxon>
        <taxon>Pasteurellales</taxon>
        <taxon>Pasteurellaceae</taxon>
        <taxon>Mergibacter</taxon>
    </lineage>
</organism>
<proteinExistence type="predicted"/>
<dbReference type="GO" id="GO:0016758">
    <property type="term" value="F:hexosyltransferase activity"/>
    <property type="evidence" value="ECO:0007669"/>
    <property type="project" value="UniProtKB-ARBA"/>
</dbReference>
<reference evidence="2" key="1">
    <citation type="submission" date="2017-06" db="EMBL/GenBank/DDBJ databases">
        <title>Genome sequencing of pathogenic and non-pathogenic strains within Bisgaard taxon 40.</title>
        <authorList>
            <person name="Ladner J.T."/>
            <person name="Lovett S.P."/>
            <person name="Koroleva G."/>
            <person name="Lorch J.M."/>
        </authorList>
    </citation>
    <scope>NUCLEOTIDE SEQUENCE</scope>
    <source>
        <strain evidence="2">27576-1-I1</strain>
    </source>
</reference>
<protein>
    <submittedName>
        <fullName evidence="2">Glycosyl transferase family 2</fullName>
    </submittedName>
</protein>
<keyword evidence="2" id="KW-0808">Transferase</keyword>
<dbReference type="PANTHER" id="PTHR22916">
    <property type="entry name" value="GLYCOSYLTRANSFERASE"/>
    <property type="match status" value="1"/>
</dbReference>
<accession>A0A8D4IZV5</accession>
<dbReference type="Proteomes" id="UP000955338">
    <property type="component" value="Chromosome"/>
</dbReference>
<dbReference type="InterPro" id="IPR029044">
    <property type="entry name" value="Nucleotide-diphossugar_trans"/>
</dbReference>
<keyword evidence="3" id="KW-1185">Reference proteome</keyword>